<dbReference type="GO" id="GO:0000977">
    <property type="term" value="F:RNA polymerase II transcription regulatory region sequence-specific DNA binding"/>
    <property type="evidence" value="ECO:0007669"/>
    <property type="project" value="TreeGrafter"/>
</dbReference>
<keyword evidence="4" id="KW-0804">Transcription</keyword>
<evidence type="ECO:0000259" key="7">
    <source>
        <dbReference type="PROSITE" id="PS50888"/>
    </source>
</evidence>
<dbReference type="GO" id="GO:0000981">
    <property type="term" value="F:DNA-binding transcription factor activity, RNA polymerase II-specific"/>
    <property type="evidence" value="ECO:0007669"/>
    <property type="project" value="TreeGrafter"/>
</dbReference>
<evidence type="ECO:0000256" key="4">
    <source>
        <dbReference type="ARBA" id="ARBA00023163"/>
    </source>
</evidence>
<protein>
    <recommendedName>
        <fullName evidence="10">BHLH domain-containing protein</fullName>
    </recommendedName>
</protein>
<evidence type="ECO:0008006" key="10">
    <source>
        <dbReference type="Google" id="ProtNLM"/>
    </source>
</evidence>
<feature type="domain" description="BHLH" evidence="7">
    <location>
        <begin position="1"/>
        <end position="54"/>
    </location>
</feature>
<dbReference type="PANTHER" id="PTHR23043:SF17">
    <property type="entry name" value="PROTEIN SIMILAR"/>
    <property type="match status" value="1"/>
</dbReference>
<gene>
    <name evidence="8" type="ORF">CAMP_LOCUS13640</name>
</gene>
<dbReference type="GO" id="GO:0010557">
    <property type="term" value="P:positive regulation of macromolecule biosynthetic process"/>
    <property type="evidence" value="ECO:0007669"/>
    <property type="project" value="UniProtKB-ARBA"/>
</dbReference>
<dbReference type="InterPro" id="IPR036638">
    <property type="entry name" value="HLH_DNA-bd_sf"/>
</dbReference>
<dbReference type="CDD" id="cd11391">
    <property type="entry name" value="bHLH_PAS"/>
    <property type="match status" value="1"/>
</dbReference>
<proteinExistence type="predicted"/>
<keyword evidence="3" id="KW-0805">Transcription regulation</keyword>
<evidence type="ECO:0000256" key="1">
    <source>
        <dbReference type="ARBA" id="ARBA00004123"/>
    </source>
</evidence>
<dbReference type="GO" id="GO:0005634">
    <property type="term" value="C:nucleus"/>
    <property type="evidence" value="ECO:0007669"/>
    <property type="project" value="UniProtKB-SubCell"/>
</dbReference>
<dbReference type="Proteomes" id="UP001152747">
    <property type="component" value="Unassembled WGS sequence"/>
</dbReference>
<sequence>MMRATKSQAQQRRQLENFEFSQLAKELPLARAISDQHIDKTTMVRLATSYIKLHEIFTSPNKGYYCHDSYWTSNHLELLDGFFIIIDRRGDVLYISETISIYLGLSQVEMTGNPFIDYIHQQDIECFTSAVNYCHPNWPQMCNLRVKSSLTKRANKDAIRASPGYKVLKIEITMGETCSTRLISCYPMPTPILSTLSISSQSFVIITGLDLCISYADDKAIQMLQSIYASNNLKGVSFYSIIDIMDSEIIRKNAL</sequence>
<accession>A0A9P1IX43</accession>
<dbReference type="CDD" id="cd00130">
    <property type="entry name" value="PAS"/>
    <property type="match status" value="1"/>
</dbReference>
<dbReference type="SUPFAM" id="SSF47459">
    <property type="entry name" value="HLH, helix-loop-helix DNA-binding domain"/>
    <property type="match status" value="1"/>
</dbReference>
<dbReference type="SUPFAM" id="SSF55785">
    <property type="entry name" value="PYP-like sensor domain (PAS domain)"/>
    <property type="match status" value="1"/>
</dbReference>
<dbReference type="GO" id="GO:0046983">
    <property type="term" value="F:protein dimerization activity"/>
    <property type="evidence" value="ECO:0007669"/>
    <property type="project" value="InterPro"/>
</dbReference>
<comment type="caution">
    <text evidence="8">The sequence shown here is derived from an EMBL/GenBank/DDBJ whole genome shotgun (WGS) entry which is preliminary data.</text>
</comment>
<dbReference type="InterPro" id="IPR000014">
    <property type="entry name" value="PAS"/>
</dbReference>
<dbReference type="InterPro" id="IPR011598">
    <property type="entry name" value="bHLH_dom"/>
</dbReference>
<dbReference type="SMART" id="SM00091">
    <property type="entry name" value="PAS"/>
    <property type="match status" value="2"/>
</dbReference>
<comment type="subcellular location">
    <subcellularLocation>
        <location evidence="1">Nucleus</location>
    </subcellularLocation>
</comment>
<dbReference type="Pfam" id="PF00989">
    <property type="entry name" value="PAS"/>
    <property type="match status" value="1"/>
</dbReference>
<dbReference type="EMBL" id="CANHGI010000005">
    <property type="protein sequence ID" value="CAI5451003.1"/>
    <property type="molecule type" value="Genomic_DNA"/>
</dbReference>
<keyword evidence="2" id="KW-0677">Repeat</keyword>
<dbReference type="OrthoDB" id="6021714at2759"/>
<dbReference type="InterPro" id="IPR035965">
    <property type="entry name" value="PAS-like_dom_sf"/>
</dbReference>
<keyword evidence="5" id="KW-0539">Nucleus</keyword>
<dbReference type="PROSITE" id="PS50888">
    <property type="entry name" value="BHLH"/>
    <property type="match status" value="1"/>
</dbReference>
<keyword evidence="9" id="KW-1185">Reference proteome</keyword>
<evidence type="ECO:0000313" key="8">
    <source>
        <dbReference type="EMBL" id="CAI5451003.1"/>
    </source>
</evidence>
<dbReference type="PROSITE" id="PS50112">
    <property type="entry name" value="PAS"/>
    <property type="match status" value="1"/>
</dbReference>
<evidence type="ECO:0000256" key="2">
    <source>
        <dbReference type="ARBA" id="ARBA00022737"/>
    </source>
</evidence>
<dbReference type="Gene3D" id="3.30.450.20">
    <property type="entry name" value="PAS domain"/>
    <property type="match status" value="1"/>
</dbReference>
<name>A0A9P1IX43_9PELO</name>
<organism evidence="8 9">
    <name type="scientific">Caenorhabditis angaria</name>
    <dbReference type="NCBI Taxonomy" id="860376"/>
    <lineage>
        <taxon>Eukaryota</taxon>
        <taxon>Metazoa</taxon>
        <taxon>Ecdysozoa</taxon>
        <taxon>Nematoda</taxon>
        <taxon>Chromadorea</taxon>
        <taxon>Rhabditida</taxon>
        <taxon>Rhabditina</taxon>
        <taxon>Rhabditomorpha</taxon>
        <taxon>Rhabditoidea</taxon>
        <taxon>Rhabditidae</taxon>
        <taxon>Peloderinae</taxon>
        <taxon>Caenorhabditis</taxon>
    </lineage>
</organism>
<feature type="domain" description="PAS" evidence="6">
    <location>
        <begin position="76"/>
        <end position="132"/>
    </location>
</feature>
<dbReference type="PANTHER" id="PTHR23043">
    <property type="entry name" value="HYPOXIA-INDUCIBLE FACTOR 1 ALPHA"/>
    <property type="match status" value="1"/>
</dbReference>
<evidence type="ECO:0000313" key="9">
    <source>
        <dbReference type="Proteomes" id="UP001152747"/>
    </source>
</evidence>
<dbReference type="AlphaFoldDB" id="A0A9P1IX43"/>
<evidence type="ECO:0000256" key="3">
    <source>
        <dbReference type="ARBA" id="ARBA00023015"/>
    </source>
</evidence>
<evidence type="ECO:0000259" key="6">
    <source>
        <dbReference type="PROSITE" id="PS50112"/>
    </source>
</evidence>
<evidence type="ECO:0000256" key="5">
    <source>
        <dbReference type="ARBA" id="ARBA00023242"/>
    </source>
</evidence>
<reference evidence="8" key="1">
    <citation type="submission" date="2022-11" db="EMBL/GenBank/DDBJ databases">
        <authorList>
            <person name="Kikuchi T."/>
        </authorList>
    </citation>
    <scope>NUCLEOTIDE SEQUENCE</scope>
    <source>
        <strain evidence="8">PS1010</strain>
    </source>
</reference>
<dbReference type="InterPro" id="IPR013767">
    <property type="entry name" value="PAS_fold"/>
</dbReference>